<feature type="transmembrane region" description="Helical" evidence="2">
    <location>
        <begin position="66"/>
        <end position="86"/>
    </location>
</feature>
<organism evidence="3 4">
    <name type="scientific">Kitasatospora herbaricolor</name>
    <dbReference type="NCBI Taxonomy" id="68217"/>
    <lineage>
        <taxon>Bacteria</taxon>
        <taxon>Bacillati</taxon>
        <taxon>Actinomycetota</taxon>
        <taxon>Actinomycetes</taxon>
        <taxon>Kitasatosporales</taxon>
        <taxon>Streptomycetaceae</taxon>
        <taxon>Kitasatospora</taxon>
    </lineage>
</organism>
<proteinExistence type="predicted"/>
<name>A0ABZ1WF29_9ACTN</name>
<keyword evidence="2" id="KW-0812">Transmembrane</keyword>
<evidence type="ECO:0000256" key="1">
    <source>
        <dbReference type="SAM" id="MobiDB-lite"/>
    </source>
</evidence>
<protein>
    <submittedName>
        <fullName evidence="3">Uncharacterized protein</fullName>
    </submittedName>
</protein>
<dbReference type="EMBL" id="CP108482">
    <property type="protein sequence ID" value="WUS59481.1"/>
    <property type="molecule type" value="Genomic_DNA"/>
</dbReference>
<keyword evidence="2" id="KW-0472">Membrane</keyword>
<evidence type="ECO:0000313" key="4">
    <source>
        <dbReference type="Proteomes" id="UP001432014"/>
    </source>
</evidence>
<feature type="region of interest" description="Disordered" evidence="1">
    <location>
        <begin position="1"/>
        <end position="52"/>
    </location>
</feature>
<keyword evidence="4" id="KW-1185">Reference proteome</keyword>
<evidence type="ECO:0000256" key="2">
    <source>
        <dbReference type="SAM" id="Phobius"/>
    </source>
</evidence>
<sequence>MTSRPTASEAPDGAPEGSQDRPRQGPRGEAPAGGSEALPDPARAPGGPVGDAWPELRERPVLRRSVGVFLALCGVFAVLVAGWGVVALTRDHTAPETDLSRAERLAGLHSSQHPGQGRYYIPDEVVFTRTADGSEAGYLHYRLDGGQDVNVDDFLRTYNLPEPGTPAQLPGDLVQALPGEEPAVAPSLPGSSGSDGHRQIFVAPAENGPAGAGDVYVRATG</sequence>
<accession>A0ABZ1WF29</accession>
<dbReference type="RefSeq" id="WP_329494418.1">
    <property type="nucleotide sequence ID" value="NZ_CP108460.1"/>
</dbReference>
<keyword evidence="2" id="KW-1133">Transmembrane helix</keyword>
<evidence type="ECO:0000313" key="3">
    <source>
        <dbReference type="EMBL" id="WUS59481.1"/>
    </source>
</evidence>
<reference evidence="3 4" key="1">
    <citation type="submission" date="2022-10" db="EMBL/GenBank/DDBJ databases">
        <title>The complete genomes of actinobacterial strains from the NBC collection.</title>
        <authorList>
            <person name="Joergensen T.S."/>
            <person name="Alvarez Arevalo M."/>
            <person name="Sterndorff E.B."/>
            <person name="Faurdal D."/>
            <person name="Vuksanovic O."/>
            <person name="Mourched A.-S."/>
            <person name="Charusanti P."/>
            <person name="Shaw S."/>
            <person name="Blin K."/>
            <person name="Weber T."/>
        </authorList>
    </citation>
    <scope>NUCLEOTIDE SEQUENCE [LARGE SCALE GENOMIC DNA]</scope>
    <source>
        <strain evidence="3 4">NBC_01247</strain>
    </source>
</reference>
<dbReference type="Proteomes" id="UP001432014">
    <property type="component" value="Chromosome"/>
</dbReference>
<gene>
    <name evidence="3" type="ORF">OG469_30635</name>
</gene>